<evidence type="ECO:0000313" key="11">
    <source>
        <dbReference type="EMBL" id="VAW71671.1"/>
    </source>
</evidence>
<dbReference type="Gene3D" id="1.10.3210.30">
    <property type="match status" value="1"/>
</dbReference>
<evidence type="ECO:0000256" key="3">
    <source>
        <dbReference type="ARBA" id="ARBA00022722"/>
    </source>
</evidence>
<dbReference type="EMBL" id="UOFL01000027">
    <property type="protein sequence ID" value="VAW71671.1"/>
    <property type="molecule type" value="Genomic_DNA"/>
</dbReference>
<dbReference type="AlphaFoldDB" id="A0A3B0XVW0"/>
<keyword evidence="4" id="KW-0479">Metal-binding</keyword>
<evidence type="ECO:0000256" key="8">
    <source>
        <dbReference type="ARBA" id="ARBA00022840"/>
    </source>
</evidence>
<dbReference type="InterPro" id="IPR054712">
    <property type="entry name" value="Cas3-like_dom"/>
</dbReference>
<keyword evidence="7" id="KW-0347">Helicase</keyword>
<dbReference type="NCBIfam" id="TIGR01587">
    <property type="entry name" value="cas3_core"/>
    <property type="match status" value="1"/>
</dbReference>
<dbReference type="InterPro" id="IPR006483">
    <property type="entry name" value="CRISPR-assoc_Cas3_HD"/>
</dbReference>
<dbReference type="GO" id="GO:0004518">
    <property type="term" value="F:nuclease activity"/>
    <property type="evidence" value="ECO:0007669"/>
    <property type="project" value="UniProtKB-KW"/>
</dbReference>
<dbReference type="CDD" id="cd17930">
    <property type="entry name" value="DEXHc_cas3"/>
    <property type="match status" value="1"/>
</dbReference>
<dbReference type="GO" id="GO:0046872">
    <property type="term" value="F:metal ion binding"/>
    <property type="evidence" value="ECO:0007669"/>
    <property type="project" value="UniProtKB-KW"/>
</dbReference>
<dbReference type="SUPFAM" id="SSF52540">
    <property type="entry name" value="P-loop containing nucleoside triphosphate hydrolases"/>
    <property type="match status" value="1"/>
</dbReference>
<dbReference type="CDD" id="cd09641">
    <property type="entry name" value="Cas3''_I"/>
    <property type="match status" value="1"/>
</dbReference>
<dbReference type="InterPro" id="IPR038257">
    <property type="entry name" value="CRISPR-assoc_Cas3_HD_sf"/>
</dbReference>
<sequence>MGLVNNKKEYIAHVRKDGTKQSVEDHLSEVGEIASRLAAKIGVSSAGNLIGLLHDFGKFSMEFQAYIGSATGLINPDEDAFVDFKGLKGKIDHSSAGAQWIWENCQNKGVQGQLVGQILALCIASHHSGLIDCLKPDGDNGFSKRINKPDETTHKNESINNTPKKYLDEISSLADEKLIQLVLTELQKVIRFKDKNLPVTIQSFNLGFWTRMLFSCLIDADRINSADFEYPDNSQHRNNVPIDWSIPVNRIELAIKEFSGEKDIDELRRNISATCKQRAKDKQGIYSLTVPTGGGKTYASLRFALHHAQQHKLDRIIYIIPFTSIIEQNAQALREVIECSNDEFPWVLEQHSNLDPETQTWHSKLVSENWDAPIVMTTMVQFLEVLFSGGTRSVRKMHQLANSVLIFDEIQTLPINCTHLFCNALNFITNYCNTTAVLCTATQPLLDKLKTPEKGQLSIPPENELVKDVPKLFDDLMRVKVIASLKPEGWSKEQIAELALDEFKKLGSCLIIVNTKIWAQQLYQSLQSEIDSTEIFQLSTNLCPAHRKAILKEVRNRLEQGLPVLCISTQLIEAGVDVDFSSVIRFLAGLDSIAQAAGRCNRNGLREMATVHIINPSDEKIDLLKDIKTGQDKARRVLSEGFNDLLSPDAIKQYFKYYFYDRSKEMTYPVSAKLLGRDDNLLNLLSNNPINTGRSDNSRLLQQSFMAAGKAFKAIDSPTQAVIVPYNDEAKHLIA</sequence>
<dbReference type="Gene3D" id="3.40.50.300">
    <property type="entry name" value="P-loop containing nucleotide triphosphate hydrolases"/>
    <property type="match status" value="2"/>
</dbReference>
<evidence type="ECO:0000256" key="1">
    <source>
        <dbReference type="ARBA" id="ARBA00006847"/>
    </source>
</evidence>
<keyword evidence="5" id="KW-0547">Nucleotide-binding</keyword>
<dbReference type="InterPro" id="IPR027417">
    <property type="entry name" value="P-loop_NTPase"/>
</dbReference>
<dbReference type="SUPFAM" id="SSF109604">
    <property type="entry name" value="HD-domain/PDEase-like"/>
    <property type="match status" value="1"/>
</dbReference>
<evidence type="ECO:0000256" key="6">
    <source>
        <dbReference type="ARBA" id="ARBA00022801"/>
    </source>
</evidence>
<dbReference type="Pfam" id="PF04851">
    <property type="entry name" value="ResIII"/>
    <property type="match status" value="1"/>
</dbReference>
<dbReference type="GO" id="GO:0051607">
    <property type="term" value="P:defense response to virus"/>
    <property type="evidence" value="ECO:0007669"/>
    <property type="project" value="UniProtKB-KW"/>
</dbReference>
<reference evidence="11" key="1">
    <citation type="submission" date="2018-06" db="EMBL/GenBank/DDBJ databases">
        <authorList>
            <person name="Zhirakovskaya E."/>
        </authorList>
    </citation>
    <scope>NUCLEOTIDE SEQUENCE</scope>
</reference>
<dbReference type="InterPro" id="IPR006474">
    <property type="entry name" value="Helicase_Cas3_CRISPR-ass_core"/>
</dbReference>
<name>A0A3B0XVW0_9ZZZZ</name>
<dbReference type="GO" id="GO:0003677">
    <property type="term" value="F:DNA binding"/>
    <property type="evidence" value="ECO:0007669"/>
    <property type="project" value="InterPro"/>
</dbReference>
<dbReference type="GO" id="GO:0016787">
    <property type="term" value="F:hydrolase activity"/>
    <property type="evidence" value="ECO:0007669"/>
    <property type="project" value="UniProtKB-KW"/>
</dbReference>
<feature type="non-terminal residue" evidence="11">
    <location>
        <position position="735"/>
    </location>
</feature>
<dbReference type="PROSITE" id="PS51643">
    <property type="entry name" value="HD_CAS3"/>
    <property type="match status" value="1"/>
</dbReference>
<keyword evidence="9" id="KW-0051">Antiviral defense</keyword>
<comment type="similarity">
    <text evidence="1">In the N-terminal section; belongs to the CRISPR-associated nuclease Cas3-HD family.</text>
</comment>
<dbReference type="GO" id="GO:0004386">
    <property type="term" value="F:helicase activity"/>
    <property type="evidence" value="ECO:0007669"/>
    <property type="project" value="UniProtKB-KW"/>
</dbReference>
<dbReference type="Pfam" id="PF18019">
    <property type="entry name" value="Cas3_HD"/>
    <property type="match status" value="1"/>
</dbReference>
<comment type="similarity">
    <text evidence="2">In the central section; belongs to the CRISPR-associated helicase Cas3 family.</text>
</comment>
<keyword evidence="3" id="KW-0540">Nuclease</keyword>
<dbReference type="InterPro" id="IPR006935">
    <property type="entry name" value="Helicase/UvrB_N"/>
</dbReference>
<gene>
    <name evidence="11" type="ORF">MNBD_GAMMA12-3250</name>
</gene>
<evidence type="ECO:0000256" key="5">
    <source>
        <dbReference type="ARBA" id="ARBA00022741"/>
    </source>
</evidence>
<keyword evidence="8" id="KW-0067">ATP-binding</keyword>
<evidence type="ECO:0000259" key="10">
    <source>
        <dbReference type="PROSITE" id="PS51643"/>
    </source>
</evidence>
<accession>A0A3B0XVW0</accession>
<feature type="domain" description="HD Cas3-type" evidence="10">
    <location>
        <begin position="16"/>
        <end position="223"/>
    </location>
</feature>
<organism evidence="11">
    <name type="scientific">hydrothermal vent metagenome</name>
    <dbReference type="NCBI Taxonomy" id="652676"/>
    <lineage>
        <taxon>unclassified sequences</taxon>
        <taxon>metagenomes</taxon>
        <taxon>ecological metagenomes</taxon>
    </lineage>
</organism>
<keyword evidence="6" id="KW-0378">Hydrolase</keyword>
<dbReference type="NCBIfam" id="TIGR01596">
    <property type="entry name" value="cas3_HD"/>
    <property type="match status" value="1"/>
</dbReference>
<protein>
    <submittedName>
        <fullName evidence="11">CRISPR-associated helicase Cas3</fullName>
    </submittedName>
</protein>
<evidence type="ECO:0000256" key="9">
    <source>
        <dbReference type="ARBA" id="ARBA00023118"/>
    </source>
</evidence>
<evidence type="ECO:0000256" key="4">
    <source>
        <dbReference type="ARBA" id="ARBA00022723"/>
    </source>
</evidence>
<dbReference type="Pfam" id="PF22590">
    <property type="entry name" value="Cas3-like_C_2"/>
    <property type="match status" value="1"/>
</dbReference>
<evidence type="ECO:0000256" key="2">
    <source>
        <dbReference type="ARBA" id="ARBA00009046"/>
    </source>
</evidence>
<dbReference type="GO" id="GO:0005524">
    <property type="term" value="F:ATP binding"/>
    <property type="evidence" value="ECO:0007669"/>
    <property type="project" value="UniProtKB-KW"/>
</dbReference>
<evidence type="ECO:0000256" key="7">
    <source>
        <dbReference type="ARBA" id="ARBA00022806"/>
    </source>
</evidence>
<proteinExistence type="inferred from homology"/>